<protein>
    <submittedName>
        <fullName evidence="1">Uncharacterized protein</fullName>
    </submittedName>
</protein>
<dbReference type="EMBL" id="QVIG01000001">
    <property type="protein sequence ID" value="RGD56553.1"/>
    <property type="molecule type" value="Genomic_DNA"/>
</dbReference>
<proteinExistence type="predicted"/>
<dbReference type="RefSeq" id="WP_117485031.1">
    <property type="nucleotide sequence ID" value="NZ_QVIG01000001.1"/>
</dbReference>
<dbReference type="AlphaFoldDB" id="A0A372ZL19"/>
<reference evidence="1 2" key="1">
    <citation type="submission" date="2018-08" db="EMBL/GenBank/DDBJ databases">
        <title>Diversity &amp; Physiological Properties of Lignin-Decomposing Actinobacteria from Soil.</title>
        <authorList>
            <person name="Roh S.G."/>
            <person name="Kim S.B."/>
        </authorList>
    </citation>
    <scope>NUCLEOTIDE SEQUENCE [LARGE SCALE GENOMIC DNA]</scope>
    <source>
        <strain evidence="1 2">MMS17-GH009</strain>
    </source>
</reference>
<gene>
    <name evidence="1" type="ORF">DR950_00960</name>
</gene>
<evidence type="ECO:0000313" key="2">
    <source>
        <dbReference type="Proteomes" id="UP000263377"/>
    </source>
</evidence>
<evidence type="ECO:0000313" key="1">
    <source>
        <dbReference type="EMBL" id="RGD56553.1"/>
    </source>
</evidence>
<organism evidence="1 2">
    <name type="scientific">Kitasatospora xanthocidica</name>
    <dbReference type="NCBI Taxonomy" id="83382"/>
    <lineage>
        <taxon>Bacteria</taxon>
        <taxon>Bacillati</taxon>
        <taxon>Actinomycetota</taxon>
        <taxon>Actinomycetes</taxon>
        <taxon>Kitasatosporales</taxon>
        <taxon>Streptomycetaceae</taxon>
        <taxon>Kitasatospora</taxon>
    </lineage>
</organism>
<accession>A0A372ZL19</accession>
<dbReference type="Proteomes" id="UP000263377">
    <property type="component" value="Unassembled WGS sequence"/>
</dbReference>
<sequence length="169" mass="18479">MPQGTVRLQGWTFHTKREWAALGAQDRGNFTRALGVVAVADPDDWDDTGSPSRKGVFDSTLVSPAVAIPAGTDTLHLAFDSHYRQEAPQKASVTAVFDNGTETRLLAYSSDATGNDNAGKDVQNTRITRSLAVPAGARSVTLRFRMYDAGNNWYWAVDHIRLDTRPVTD</sequence>
<name>A0A372ZL19_9ACTN</name>
<comment type="caution">
    <text evidence="1">The sequence shown here is derived from an EMBL/GenBank/DDBJ whole genome shotgun (WGS) entry which is preliminary data.</text>
</comment>
<dbReference type="Gene3D" id="2.60.120.200">
    <property type="match status" value="1"/>
</dbReference>
<keyword evidence="2" id="KW-1185">Reference proteome</keyword>